<dbReference type="STRING" id="240303.SAMN05421677_10754"/>
<protein>
    <submittedName>
        <fullName evidence="2">Uncharacterized protein</fullName>
    </submittedName>
</protein>
<sequence>MWEIIRGNENFYILTYSLIALIINLDYLRDFKNIKKGLSDISSDEELEVDTKSMSLLIIVLIFNFFRRWFIYLLRGKIPCTWLLLM</sequence>
<proteinExistence type="predicted"/>
<evidence type="ECO:0000256" key="1">
    <source>
        <dbReference type="SAM" id="Phobius"/>
    </source>
</evidence>
<reference evidence="3" key="1">
    <citation type="submission" date="2016-10" db="EMBL/GenBank/DDBJ databases">
        <authorList>
            <person name="Varghese N."/>
            <person name="Submissions S."/>
        </authorList>
    </citation>
    <scope>NUCLEOTIDE SEQUENCE [LARGE SCALE GENOMIC DNA]</scope>
    <source>
        <strain evidence="3">CGMCC 1.3703</strain>
    </source>
</reference>
<accession>A0A1H0LLT7</accession>
<keyword evidence="1" id="KW-1133">Transmembrane helix</keyword>
<evidence type="ECO:0000313" key="3">
    <source>
        <dbReference type="Proteomes" id="UP000198860"/>
    </source>
</evidence>
<dbReference type="Proteomes" id="UP000198860">
    <property type="component" value="Unassembled WGS sequence"/>
</dbReference>
<keyword evidence="3" id="KW-1185">Reference proteome</keyword>
<organism evidence="2 3">
    <name type="scientific">Halobacillus aidingensis</name>
    <dbReference type="NCBI Taxonomy" id="240303"/>
    <lineage>
        <taxon>Bacteria</taxon>
        <taxon>Bacillati</taxon>
        <taxon>Bacillota</taxon>
        <taxon>Bacilli</taxon>
        <taxon>Bacillales</taxon>
        <taxon>Bacillaceae</taxon>
        <taxon>Halobacillus</taxon>
    </lineage>
</organism>
<dbReference type="AlphaFoldDB" id="A0A1H0LLT7"/>
<dbReference type="EMBL" id="FNIZ01000007">
    <property type="protein sequence ID" value="SDO68941.1"/>
    <property type="molecule type" value="Genomic_DNA"/>
</dbReference>
<gene>
    <name evidence="2" type="ORF">SAMN05421677_10754</name>
</gene>
<keyword evidence="1" id="KW-0812">Transmembrane</keyword>
<feature type="transmembrane region" description="Helical" evidence="1">
    <location>
        <begin position="12"/>
        <end position="29"/>
    </location>
</feature>
<name>A0A1H0LLT7_HALAD</name>
<keyword evidence="1" id="KW-0472">Membrane</keyword>
<feature type="transmembrane region" description="Helical" evidence="1">
    <location>
        <begin position="49"/>
        <end position="66"/>
    </location>
</feature>
<evidence type="ECO:0000313" key="2">
    <source>
        <dbReference type="EMBL" id="SDO68941.1"/>
    </source>
</evidence>